<dbReference type="PRINTS" id="PR00984">
    <property type="entry name" value="TRNASYNTHILE"/>
</dbReference>
<dbReference type="Pfam" id="PF19302">
    <property type="entry name" value="DUF5915"/>
    <property type="match status" value="1"/>
</dbReference>
<evidence type="ECO:0000256" key="6">
    <source>
        <dbReference type="ARBA" id="ARBA00022553"/>
    </source>
</evidence>
<evidence type="ECO:0000256" key="9">
    <source>
        <dbReference type="ARBA" id="ARBA00022840"/>
    </source>
</evidence>
<dbReference type="InterPro" id="IPR014729">
    <property type="entry name" value="Rossmann-like_a/b/a_fold"/>
</dbReference>
<evidence type="ECO:0000256" key="3">
    <source>
        <dbReference type="ARBA" id="ARBA00005594"/>
    </source>
</evidence>
<dbReference type="InterPro" id="IPR033709">
    <property type="entry name" value="Anticodon_Ile_ABEc"/>
</dbReference>
<comment type="subunit">
    <text evidence="15">Part of a multisubunit complex that groups tRNA ligases for Arg (RARS1), Asp (DARS1), Gln (QARS1), Ile (IARS1), Leu (LARS1), Lys (KARS1), Met (MARS1) the bifunctional ligase for Glu and Pro (EPRS1) and the auxiliary subunits AIMP1/p43, AIMP2/p38 and EEF1E1/p18.</text>
</comment>
<evidence type="ECO:0000256" key="13">
    <source>
        <dbReference type="ARBA" id="ARBA00032665"/>
    </source>
</evidence>
<feature type="domain" description="Methionyl/Valyl/Leucyl/Isoleucyl-tRNA synthetase anticodon-binding" evidence="19">
    <location>
        <begin position="692"/>
        <end position="846"/>
    </location>
</feature>
<keyword evidence="8 17" id="KW-0547">Nucleotide-binding</keyword>
<dbReference type="GO" id="GO:0006428">
    <property type="term" value="P:isoleucyl-tRNA aminoacylation"/>
    <property type="evidence" value="ECO:0007669"/>
    <property type="project" value="InterPro"/>
</dbReference>
<keyword evidence="11" id="KW-0007">Acetylation</keyword>
<evidence type="ECO:0000256" key="15">
    <source>
        <dbReference type="ARBA" id="ARBA00063494"/>
    </source>
</evidence>
<dbReference type="GO" id="GO:0005829">
    <property type="term" value="C:cytosol"/>
    <property type="evidence" value="ECO:0007669"/>
    <property type="project" value="UniProtKB-SubCell"/>
</dbReference>
<dbReference type="SUPFAM" id="SSF52374">
    <property type="entry name" value="Nucleotidylyl transferase"/>
    <property type="match status" value="1"/>
</dbReference>
<dbReference type="InterPro" id="IPR001412">
    <property type="entry name" value="aa-tRNA-synth_I_CS"/>
</dbReference>
<dbReference type="Gene3D" id="3.40.50.620">
    <property type="entry name" value="HUPs"/>
    <property type="match status" value="2"/>
</dbReference>
<keyword evidence="5" id="KW-0963">Cytoplasm</keyword>
<dbReference type="AlphaFoldDB" id="A0A6G1S6I6"/>
<dbReference type="EMBL" id="GGYP01000801">
    <property type="protein sequence ID" value="MDE45572.1"/>
    <property type="molecule type" value="Transcribed_RNA"/>
</dbReference>
<keyword evidence="10 17" id="KW-0648">Protein biosynthesis</keyword>
<evidence type="ECO:0000256" key="1">
    <source>
        <dbReference type="ARBA" id="ARBA00003170"/>
    </source>
</evidence>
<keyword evidence="7 17" id="KW-0436">Ligase</keyword>
<comment type="function">
    <text evidence="1">Catalyzes the specific attachment of an amino acid to its cognate tRNA in a 2 step reaction: the amino acid (AA) is first activated by ATP to form AA-AMP and then transferred to the acceptor end of the tRNA.</text>
</comment>
<evidence type="ECO:0000256" key="10">
    <source>
        <dbReference type="ARBA" id="ARBA00022917"/>
    </source>
</evidence>
<comment type="catalytic activity">
    <reaction evidence="14">
        <text>tRNA(Ile) + L-isoleucine + ATP = L-isoleucyl-tRNA(Ile) + AMP + diphosphate</text>
        <dbReference type="Rhea" id="RHEA:11060"/>
        <dbReference type="Rhea" id="RHEA-COMP:9666"/>
        <dbReference type="Rhea" id="RHEA-COMP:9695"/>
        <dbReference type="ChEBI" id="CHEBI:30616"/>
        <dbReference type="ChEBI" id="CHEBI:33019"/>
        <dbReference type="ChEBI" id="CHEBI:58045"/>
        <dbReference type="ChEBI" id="CHEBI:78442"/>
        <dbReference type="ChEBI" id="CHEBI:78528"/>
        <dbReference type="ChEBI" id="CHEBI:456215"/>
        <dbReference type="EC" id="6.1.1.5"/>
    </reaction>
</comment>
<accession>A0A6G1S6I6</accession>
<dbReference type="NCBIfam" id="TIGR00392">
    <property type="entry name" value="ileS"/>
    <property type="match status" value="1"/>
</dbReference>
<dbReference type="PANTHER" id="PTHR42780:SF1">
    <property type="entry name" value="ISOLEUCINE--TRNA LIGASE, CYTOPLASMIC"/>
    <property type="match status" value="1"/>
</dbReference>
<sequence length="1086" mass="125600">MSLDFAKAEEEILEFWNKHNTFKVSLELNKDKPKFSFYDGPPFATGLPHYGHLLAGTIKDVVTRFAHQTGHHVERRFGWDCHGLPVEYEIDQTLGIKGPEDVDKMGIQAYNAECRKIVMRYSSEWVRIVQRLGRWIDFENDYKTMYPEFMESVWWVFKQLYEKDLVYKGFKVMPYSTACATPLSNFESGQNYKDVSDPSVIVSFPILVDGQPTNKSLLAWTTTPWTLPSNLALCCNPELEYVEIEETKTGNIYICLEARLEFVFKKNYHTAHKILKKFKGIELKGTEYEPLFDYFKHFKSSGAFRVVLDGYVSAESGTGIVHQAPYFGEDDHRVCLSHGIISKDGEIVCPIDSKGRFIEPVNDFLGQYIKDADKNIIKNLKQRGRMFRDATMNHNYPFCWRSDTPLIYRAIPSWFIRVEQFRDRLLERNTNTYWVPEYVKEKRFANWLKDARDWAVSRNRYWGTPIPIWTSEDQQEVVCVGSIEELEQLSGVKVTDLHRETVDAITIKSKTGKGLLKRVPEVFDCWFESGSMPYAQQHYPFENKHTFEESFPADFIAEGIDQTRGWFYTLLVISTALFDKPPFKNLIVNGLVLASDGQKMSKRKKNYPDSTEVMGKYGADALRLYLITSPAVRAENLRFREEGVKDILKDVLIPWYNAFRFFTQNVQLYEMDSKKPFMVVEQEQLQLENITDCWIMSFTQSLVKFVVDEMQQYHLYKVVPKLVKFVDNLTNWYVRMNRPRLKGQGGEQDCRTALSVLYHVLLIMSRLMAPFTPFITELLYKDLKNLLPGDKSKHAESVHHLSIPSVVQKQIDVVIERKVSNMQRVIELGRVIRDRRTLPLKYPLAKVVVISREESVTEDIEELSDYIKLELNVLDVETSDDKDKFNVKIKAMPDIKLLGARLRGDSKNVVEAIRKMSELDLQDYQQDPENYLVSGQKLEQGELRLVYSFGDENQSATGDKDGGSDYEAHSDGGLVVLLHVKPDQKMFDQGLAREFINRIQKLRKKAGLVPTDPADVEYFIDGEDVGQCDEIQRVVDEYRDHICTTIKSSLTRLNAKPNSSTQNGEIMRDVASLKDCNLVMLLMKRT</sequence>
<comment type="similarity">
    <text evidence="3 17">Belongs to the class-I aminoacyl-tRNA synthetase family.</text>
</comment>
<dbReference type="InterPro" id="IPR009080">
    <property type="entry name" value="tRNAsynth_Ia_anticodon-bd"/>
</dbReference>
<organism evidence="20">
    <name type="scientific">Aceria tosichella</name>
    <name type="common">wheat curl mite</name>
    <dbReference type="NCBI Taxonomy" id="561515"/>
    <lineage>
        <taxon>Eukaryota</taxon>
        <taxon>Metazoa</taxon>
        <taxon>Ecdysozoa</taxon>
        <taxon>Arthropoda</taxon>
        <taxon>Chelicerata</taxon>
        <taxon>Arachnida</taxon>
        <taxon>Acari</taxon>
        <taxon>Acariformes</taxon>
        <taxon>Trombidiformes</taxon>
        <taxon>Prostigmata</taxon>
        <taxon>Eupodina</taxon>
        <taxon>Eriophyoidea</taxon>
        <taxon>Eriophyidae</taxon>
        <taxon>Eriophyinae</taxon>
        <taxon>Aceriini</taxon>
        <taxon>Aceria</taxon>
    </lineage>
</organism>
<evidence type="ECO:0000256" key="5">
    <source>
        <dbReference type="ARBA" id="ARBA00022490"/>
    </source>
</evidence>
<dbReference type="PROSITE" id="PS00178">
    <property type="entry name" value="AA_TRNA_LIGASE_I"/>
    <property type="match status" value="1"/>
</dbReference>
<dbReference type="Gene3D" id="1.10.730.10">
    <property type="entry name" value="Isoleucyl-tRNA Synthetase, Domain 1"/>
    <property type="match status" value="1"/>
</dbReference>
<protein>
    <recommendedName>
        <fullName evidence="16">Isoleucine--tRNA ligase, cytoplasmic</fullName>
        <ecNumber evidence="4">6.1.1.5</ecNumber>
    </recommendedName>
    <alternativeName>
        <fullName evidence="13">Isoleucyl-tRNA synthetase</fullName>
    </alternativeName>
</protein>
<evidence type="ECO:0000256" key="14">
    <source>
        <dbReference type="ARBA" id="ARBA00048359"/>
    </source>
</evidence>
<keyword evidence="6" id="KW-0597">Phosphoprotein</keyword>
<evidence type="ECO:0000256" key="11">
    <source>
        <dbReference type="ARBA" id="ARBA00022990"/>
    </source>
</evidence>
<dbReference type="Pfam" id="PF00133">
    <property type="entry name" value="tRNA-synt_1"/>
    <property type="match status" value="1"/>
</dbReference>
<gene>
    <name evidence="20" type="primary">Iars_1</name>
    <name evidence="20" type="ORF">g.14963</name>
</gene>
<dbReference type="CDD" id="cd07961">
    <property type="entry name" value="Anticodon_Ia_Ile_ABEc"/>
    <property type="match status" value="1"/>
</dbReference>
<proteinExistence type="inferred from homology"/>
<evidence type="ECO:0000256" key="4">
    <source>
        <dbReference type="ARBA" id="ARBA00013165"/>
    </source>
</evidence>
<dbReference type="GO" id="GO:0000049">
    <property type="term" value="F:tRNA binding"/>
    <property type="evidence" value="ECO:0007669"/>
    <property type="project" value="InterPro"/>
</dbReference>
<feature type="domain" description="Aminoacyl-tRNA synthetase class Ia" evidence="18">
    <location>
        <begin position="12"/>
        <end position="637"/>
    </location>
</feature>
<dbReference type="SUPFAM" id="SSF50677">
    <property type="entry name" value="ValRS/IleRS/LeuRS editing domain"/>
    <property type="match status" value="1"/>
</dbReference>
<name>A0A6G1S6I6_9ACAR</name>
<dbReference type="EC" id="6.1.1.5" evidence="4"/>
<dbReference type="InterPro" id="IPR009008">
    <property type="entry name" value="Val/Leu/Ile-tRNA-synth_edit"/>
</dbReference>
<evidence type="ECO:0000313" key="20">
    <source>
        <dbReference type="EMBL" id="MDE45572.1"/>
    </source>
</evidence>
<dbReference type="GO" id="GO:0005524">
    <property type="term" value="F:ATP binding"/>
    <property type="evidence" value="ECO:0007669"/>
    <property type="project" value="UniProtKB-KW"/>
</dbReference>
<evidence type="ECO:0000256" key="16">
    <source>
        <dbReference type="ARBA" id="ARBA00069879"/>
    </source>
</evidence>
<dbReference type="FunFam" id="3.40.50.620:FF:000050">
    <property type="entry name" value="Isoleucyl-tRNA synthetase,cytoplasmic"/>
    <property type="match status" value="1"/>
</dbReference>
<dbReference type="InterPro" id="IPR002301">
    <property type="entry name" value="Ile-tRNA-ligase"/>
</dbReference>
<evidence type="ECO:0000259" key="19">
    <source>
        <dbReference type="Pfam" id="PF08264"/>
    </source>
</evidence>
<evidence type="ECO:0000256" key="12">
    <source>
        <dbReference type="ARBA" id="ARBA00023146"/>
    </source>
</evidence>
<dbReference type="InterPro" id="IPR013155">
    <property type="entry name" value="M/V/L/I-tRNA-synth_anticd-bd"/>
</dbReference>
<dbReference type="GO" id="GO:0004822">
    <property type="term" value="F:isoleucine-tRNA ligase activity"/>
    <property type="evidence" value="ECO:0007669"/>
    <property type="project" value="UniProtKB-EC"/>
</dbReference>
<evidence type="ECO:0000256" key="8">
    <source>
        <dbReference type="ARBA" id="ARBA00022741"/>
    </source>
</evidence>
<dbReference type="InterPro" id="IPR002300">
    <property type="entry name" value="aa-tRNA-synth_Ia"/>
</dbReference>
<dbReference type="PANTHER" id="PTHR42780">
    <property type="entry name" value="SOLEUCYL-TRNA SYNTHETASE"/>
    <property type="match status" value="1"/>
</dbReference>
<reference evidence="20" key="1">
    <citation type="submission" date="2018-10" db="EMBL/GenBank/DDBJ databases">
        <title>Transcriptome assembly of Aceria tosichella (Wheat curl mite) Type 2.</title>
        <authorList>
            <person name="Scully E.D."/>
            <person name="Geib S.M."/>
            <person name="Palmer N.A."/>
            <person name="Gupta A.K."/>
            <person name="Sarath G."/>
            <person name="Tatineni S."/>
        </authorList>
    </citation>
    <scope>NUCLEOTIDE SEQUENCE</scope>
    <source>
        <strain evidence="20">LincolnNE</strain>
    </source>
</reference>
<evidence type="ECO:0000256" key="7">
    <source>
        <dbReference type="ARBA" id="ARBA00022598"/>
    </source>
</evidence>
<evidence type="ECO:0000259" key="18">
    <source>
        <dbReference type="Pfam" id="PF00133"/>
    </source>
</evidence>
<keyword evidence="12 17" id="KW-0030">Aminoacyl-tRNA synthetase</keyword>
<comment type="subcellular location">
    <subcellularLocation>
        <location evidence="2">Cytoplasm</location>
        <location evidence="2">Cytosol</location>
    </subcellularLocation>
</comment>
<dbReference type="FunFam" id="1.10.730.10:FF:000004">
    <property type="entry name" value="Isoleucyl-tRNA synthetase, cytoplasmic"/>
    <property type="match status" value="1"/>
</dbReference>
<dbReference type="GO" id="GO:0017101">
    <property type="term" value="C:aminoacyl-tRNA synthetase multienzyme complex"/>
    <property type="evidence" value="ECO:0007669"/>
    <property type="project" value="UniProtKB-ARBA"/>
</dbReference>
<dbReference type="Pfam" id="PF08264">
    <property type="entry name" value="Anticodon_1"/>
    <property type="match status" value="1"/>
</dbReference>
<dbReference type="InterPro" id="IPR023586">
    <property type="entry name" value="Ile-tRNA-ligase_type2"/>
</dbReference>
<dbReference type="SUPFAM" id="SSF47323">
    <property type="entry name" value="Anticodon-binding domain of a subclass of class I aminoacyl-tRNA synthetases"/>
    <property type="match status" value="1"/>
</dbReference>
<evidence type="ECO:0000256" key="17">
    <source>
        <dbReference type="RuleBase" id="RU363035"/>
    </source>
</evidence>
<keyword evidence="9 17" id="KW-0067">ATP-binding</keyword>
<evidence type="ECO:0000256" key="2">
    <source>
        <dbReference type="ARBA" id="ARBA00004514"/>
    </source>
</evidence>
<dbReference type="GO" id="GO:0002161">
    <property type="term" value="F:aminoacyl-tRNA deacylase activity"/>
    <property type="evidence" value="ECO:0007669"/>
    <property type="project" value="InterPro"/>
</dbReference>
<dbReference type="CDD" id="cd00818">
    <property type="entry name" value="IleRS_core"/>
    <property type="match status" value="1"/>
</dbReference>
<dbReference type="FunFam" id="3.40.50.620:FF:000414">
    <property type="entry name" value="Isoleucine--tRNA ligase, cytoplasmic-like"/>
    <property type="match status" value="1"/>
</dbReference>
<dbReference type="HAMAP" id="MF_02003">
    <property type="entry name" value="Ile_tRNA_synth_type2"/>
    <property type="match status" value="1"/>
</dbReference>